<protein>
    <submittedName>
        <fullName evidence="2">Pterin binding enzyme family protein</fullName>
    </submittedName>
</protein>
<evidence type="ECO:0000313" key="2">
    <source>
        <dbReference type="EMBL" id="KJV79569.1"/>
    </source>
</evidence>
<dbReference type="RefSeq" id="WP_155815104.1">
    <property type="nucleotide sequence ID" value="NZ_LAOC01000001.1"/>
</dbReference>
<proteinExistence type="predicted"/>
<dbReference type="Pfam" id="PF00809">
    <property type="entry name" value="Pterin_bind"/>
    <property type="match status" value="1"/>
</dbReference>
<gene>
    <name evidence="2" type="ORF">RMAECT_0660</name>
</gene>
<organism evidence="2 3">
    <name type="scientific">Rickettsia rhipicephali str. Ect</name>
    <dbReference type="NCBI Taxonomy" id="1359199"/>
    <lineage>
        <taxon>Bacteria</taxon>
        <taxon>Pseudomonadati</taxon>
        <taxon>Pseudomonadota</taxon>
        <taxon>Alphaproteobacteria</taxon>
        <taxon>Rickettsiales</taxon>
        <taxon>Rickettsiaceae</taxon>
        <taxon>Rickettsieae</taxon>
        <taxon>Rickettsia</taxon>
        <taxon>spotted fever group</taxon>
    </lineage>
</organism>
<dbReference type="PATRIC" id="fig|1359199.3.peg.643"/>
<dbReference type="SUPFAM" id="SSF51717">
    <property type="entry name" value="Dihydropteroate synthetase-like"/>
    <property type="match status" value="1"/>
</dbReference>
<evidence type="ECO:0000313" key="3">
    <source>
        <dbReference type="Proteomes" id="UP000033591"/>
    </source>
</evidence>
<dbReference type="PANTHER" id="PTHR20941:SF1">
    <property type="entry name" value="FOLIC ACID SYNTHESIS PROTEIN FOL1"/>
    <property type="match status" value="1"/>
</dbReference>
<reference evidence="2 3" key="1">
    <citation type="submission" date="2015-01" db="EMBL/GenBank/DDBJ databases">
        <title>Genome Sequencing of Rickettsiales.</title>
        <authorList>
            <person name="Daugherty S.C."/>
            <person name="Su Q."/>
            <person name="Abolude K."/>
            <person name="Beier-Sexton M."/>
            <person name="Carlyon J.A."/>
            <person name="Carter R."/>
            <person name="Day N.P."/>
            <person name="Dumler S.J."/>
            <person name="Dyachenko V."/>
            <person name="Godinez A."/>
            <person name="Kurtti T.J."/>
            <person name="Lichay M."/>
            <person name="Mullins K.E."/>
            <person name="Ott S."/>
            <person name="Pappas-Brown V."/>
            <person name="Paris D.H."/>
            <person name="Patel P."/>
            <person name="Richards A.L."/>
            <person name="Sadzewicz L."/>
            <person name="Sears K."/>
            <person name="Seidman D."/>
            <person name="Sengamalay N."/>
            <person name="Stenos J."/>
            <person name="Tallon L.J."/>
            <person name="Vincent G."/>
            <person name="Fraser C.M."/>
            <person name="Munderloh U."/>
            <person name="Dunning-Hotopp J.C."/>
        </authorList>
    </citation>
    <scope>NUCLEOTIDE SEQUENCE [LARGE SCALE GENOMIC DNA]</scope>
    <source>
        <strain evidence="2 3">Ect</strain>
    </source>
</reference>
<dbReference type="InterPro" id="IPR011005">
    <property type="entry name" value="Dihydropteroate_synth-like_sf"/>
</dbReference>
<name>A0A0F3PK62_RICRH</name>
<feature type="domain" description="Pterin-binding" evidence="1">
    <location>
        <begin position="1"/>
        <end position="71"/>
    </location>
</feature>
<dbReference type="Gene3D" id="3.20.20.20">
    <property type="entry name" value="Dihydropteroate synthase-like"/>
    <property type="match status" value="1"/>
</dbReference>
<dbReference type="PROSITE" id="PS50972">
    <property type="entry name" value="PTERIN_BINDING"/>
    <property type="match status" value="1"/>
</dbReference>
<sequence>MSFHKEDAVRNFVRLINEGATIIELGSQSTRPSALIINEDKEYARLDNILEELKEVIVSIDSFTPEVIKRV</sequence>
<accession>A0A0F3PK62</accession>
<dbReference type="PANTHER" id="PTHR20941">
    <property type="entry name" value="FOLATE SYNTHESIS PROTEINS"/>
    <property type="match status" value="1"/>
</dbReference>
<dbReference type="EMBL" id="LAOC01000001">
    <property type="protein sequence ID" value="KJV79569.1"/>
    <property type="molecule type" value="Genomic_DNA"/>
</dbReference>
<dbReference type="GO" id="GO:0005829">
    <property type="term" value="C:cytosol"/>
    <property type="evidence" value="ECO:0007669"/>
    <property type="project" value="TreeGrafter"/>
</dbReference>
<dbReference type="AlphaFoldDB" id="A0A0F3PK62"/>
<dbReference type="GO" id="GO:0046654">
    <property type="term" value="P:tetrahydrofolate biosynthetic process"/>
    <property type="evidence" value="ECO:0007669"/>
    <property type="project" value="TreeGrafter"/>
</dbReference>
<comment type="caution">
    <text evidence="2">The sequence shown here is derived from an EMBL/GenBank/DDBJ whole genome shotgun (WGS) entry which is preliminary data.</text>
</comment>
<dbReference type="InterPro" id="IPR000489">
    <property type="entry name" value="Pterin-binding_dom"/>
</dbReference>
<dbReference type="InterPro" id="IPR045031">
    <property type="entry name" value="DHP_synth-like"/>
</dbReference>
<dbReference type="GO" id="GO:0004156">
    <property type="term" value="F:dihydropteroate synthase activity"/>
    <property type="evidence" value="ECO:0007669"/>
    <property type="project" value="TreeGrafter"/>
</dbReference>
<evidence type="ECO:0000259" key="1">
    <source>
        <dbReference type="PROSITE" id="PS50972"/>
    </source>
</evidence>
<dbReference type="Proteomes" id="UP000033591">
    <property type="component" value="Unassembled WGS sequence"/>
</dbReference>